<dbReference type="PRINTS" id="PR00360">
    <property type="entry name" value="C2DOMAIN"/>
</dbReference>
<organism evidence="5 6">
    <name type="scientific">Hydra vulgaris</name>
    <name type="common">Hydra</name>
    <name type="synonym">Hydra attenuata</name>
    <dbReference type="NCBI Taxonomy" id="6087"/>
    <lineage>
        <taxon>Eukaryota</taxon>
        <taxon>Metazoa</taxon>
        <taxon>Cnidaria</taxon>
        <taxon>Hydrozoa</taxon>
        <taxon>Hydroidolina</taxon>
        <taxon>Anthoathecata</taxon>
        <taxon>Aplanulata</taxon>
        <taxon>Hydridae</taxon>
        <taxon>Hydra</taxon>
    </lineage>
</organism>
<dbReference type="CDD" id="cd08386">
    <property type="entry name" value="C2A_Synaptotagmin-7"/>
    <property type="match status" value="1"/>
</dbReference>
<keyword evidence="3" id="KW-0812">Transmembrane</keyword>
<evidence type="ECO:0000259" key="4">
    <source>
        <dbReference type="SMART" id="SM00239"/>
    </source>
</evidence>
<dbReference type="PRINTS" id="PR00399">
    <property type="entry name" value="SYNAPTOTAGMN"/>
</dbReference>
<evidence type="ECO:0000313" key="5">
    <source>
        <dbReference type="Proteomes" id="UP001652625"/>
    </source>
</evidence>
<protein>
    <submittedName>
        <fullName evidence="6">Synaptotagmin-7</fullName>
    </submittedName>
</protein>
<dbReference type="Gene3D" id="2.60.40.150">
    <property type="entry name" value="C2 domain"/>
    <property type="match status" value="2"/>
</dbReference>
<evidence type="ECO:0000313" key="6">
    <source>
        <dbReference type="RefSeq" id="XP_065670275.1"/>
    </source>
</evidence>
<dbReference type="InterPro" id="IPR001565">
    <property type="entry name" value="Synaptotagmin"/>
</dbReference>
<sequence length="433" mass="49364">MAVISHIQVIAWKSIATIAVASSVCVVVFILFCAWCFKKKKKFLESRSDDHEANLYEDDASISKLPLLKNDDFSFLNNGSRNKISPSPAKSTSSSSNKITPNQEKKKFVFDINSLPKRTNECTNYVQPPLEKNKDLGGSYDTIVSSWSSIPNEPDPSTERGEDLGSIYFSISYDVYGLVLKLTIQKAVNLPAKDISGSSDPYVKVLLLPDRKNKLETRVKRKKLNPIWNEVFTFEGFPYQKLLQRSVYLQVLDYDRFSRNDPIGEIEVALSDIELQSEPVPFVKKLKPCKGSTDYLGDLLISMCYNPTSCRISISIIKCSNLKKMDITGSCDPYIKIYLIYSGKRIDKKKTTIKKRDLNPVWNENFEFDVPIDKIREISFVLTVIDFDRILPNESIGQVTIGYRTAGQSLKHWTDMMNHPRKPIAMWHKIIKI</sequence>
<keyword evidence="3" id="KW-1133">Transmembrane helix</keyword>
<dbReference type="InterPro" id="IPR000008">
    <property type="entry name" value="C2_dom"/>
</dbReference>
<keyword evidence="3" id="KW-0472">Membrane</keyword>
<feature type="compositionally biased region" description="Low complexity" evidence="2">
    <location>
        <begin position="83"/>
        <end position="100"/>
    </location>
</feature>
<feature type="domain" description="C2" evidence="4">
    <location>
        <begin position="179"/>
        <end position="282"/>
    </location>
</feature>
<dbReference type="InterPro" id="IPR035892">
    <property type="entry name" value="C2_domain_sf"/>
</dbReference>
<gene>
    <name evidence="6" type="primary">LOC100215062</name>
</gene>
<feature type="domain" description="C2" evidence="4">
    <location>
        <begin position="311"/>
        <end position="425"/>
    </location>
</feature>
<dbReference type="Pfam" id="PF00168">
    <property type="entry name" value="C2"/>
    <property type="match status" value="2"/>
</dbReference>
<feature type="region of interest" description="Disordered" evidence="2">
    <location>
        <begin position="79"/>
        <end position="100"/>
    </location>
</feature>
<reference evidence="6" key="1">
    <citation type="submission" date="2025-08" db="UniProtKB">
        <authorList>
            <consortium name="RefSeq"/>
        </authorList>
    </citation>
    <scope>IDENTIFICATION</scope>
</reference>
<dbReference type="PANTHER" id="PTHR10024:SF344">
    <property type="entry name" value="SYNAPTOTAGMIN-7"/>
    <property type="match status" value="1"/>
</dbReference>
<dbReference type="PANTHER" id="PTHR10024">
    <property type="entry name" value="SYNAPTOTAGMIN"/>
    <property type="match status" value="1"/>
</dbReference>
<accession>A0ABM4D7J4</accession>
<dbReference type="Proteomes" id="UP001652625">
    <property type="component" value="Chromosome 12"/>
</dbReference>
<feature type="transmembrane region" description="Helical" evidence="3">
    <location>
        <begin position="15"/>
        <end position="37"/>
    </location>
</feature>
<dbReference type="InterPro" id="IPR037732">
    <property type="entry name" value="C2A_Synaptotagmin-7"/>
</dbReference>
<keyword evidence="5" id="KW-1185">Reference proteome</keyword>
<dbReference type="RefSeq" id="XP_065670275.1">
    <property type="nucleotide sequence ID" value="XM_065814203.1"/>
</dbReference>
<dbReference type="SUPFAM" id="SSF49562">
    <property type="entry name" value="C2 domain (Calcium/lipid-binding domain, CaLB)"/>
    <property type="match status" value="2"/>
</dbReference>
<dbReference type="SMART" id="SM00239">
    <property type="entry name" value="C2"/>
    <property type="match status" value="2"/>
</dbReference>
<evidence type="ECO:0000256" key="2">
    <source>
        <dbReference type="SAM" id="MobiDB-lite"/>
    </source>
</evidence>
<evidence type="ECO:0000256" key="1">
    <source>
        <dbReference type="ARBA" id="ARBA00022737"/>
    </source>
</evidence>
<name>A0ABM4D7J4_HYDVU</name>
<evidence type="ECO:0000256" key="3">
    <source>
        <dbReference type="SAM" id="Phobius"/>
    </source>
</evidence>
<dbReference type="GeneID" id="100215062"/>
<proteinExistence type="predicted"/>
<keyword evidence="1" id="KW-0677">Repeat</keyword>